<dbReference type="RefSeq" id="WP_169324050.1">
    <property type="nucleotide sequence ID" value="NZ_JABCJJ010000006.1"/>
</dbReference>
<dbReference type="InterPro" id="IPR051044">
    <property type="entry name" value="MAG_DAG_Lipase"/>
</dbReference>
<dbReference type="InterPro" id="IPR022742">
    <property type="entry name" value="Hydrolase_4"/>
</dbReference>
<dbReference type="Pfam" id="PF12146">
    <property type="entry name" value="Hydrolase_4"/>
    <property type="match status" value="1"/>
</dbReference>
<evidence type="ECO:0000313" key="4">
    <source>
        <dbReference type="Proteomes" id="UP000562124"/>
    </source>
</evidence>
<feature type="domain" description="Serine aminopeptidase S33" evidence="2">
    <location>
        <begin position="59"/>
        <end position="264"/>
    </location>
</feature>
<sequence>MAPHPPETRQAGTQDTAGTHDAAPDVLGPGWTARTLLLRPDAEGEVVATLVRRDAVGPPTRRAVLYVHGFVDYFFQTHLGDAWAEQGYDFYALDLRKYGRSLRPWQTPNYVTDLRDHLEELDAAARIVRERDGHDVLVVLGHSTGGLLASLWAHAERGRGLIDAVVLNSPWFELNRSWVYRGPVTRAVDVVGRVAPQLVVGRLGSDYGRSLHRESGGAWDFDLTWKPHQGFPVRAGWLRTVRRAHRRIAQGLEIDVPVLVCCSTASGPYDRWHPDLGTTDSVLGVEDMVARAPGLGSDVTVVQIPDGVHDLALSGPVARQRFFDEMFAWTAECVRRGPAQLNRQ</sequence>
<protein>
    <submittedName>
        <fullName evidence="3">Alpha/beta hydrolase</fullName>
    </submittedName>
</protein>
<reference evidence="3 4" key="1">
    <citation type="submission" date="2020-04" db="EMBL/GenBank/DDBJ databases">
        <title>Sequencing and Assembly of C. fimi.</title>
        <authorList>
            <person name="Ramsey A.R."/>
        </authorList>
    </citation>
    <scope>NUCLEOTIDE SEQUENCE [LARGE SCALE GENOMIC DNA]</scope>
    <source>
        <strain evidence="3 4">SB</strain>
    </source>
</reference>
<comment type="caution">
    <text evidence="3">The sequence shown here is derived from an EMBL/GenBank/DDBJ whole genome shotgun (WGS) entry which is preliminary data.</text>
</comment>
<keyword evidence="4" id="KW-1185">Reference proteome</keyword>
<evidence type="ECO:0000313" key="3">
    <source>
        <dbReference type="EMBL" id="NMR19667.1"/>
    </source>
</evidence>
<dbReference type="Gene3D" id="3.40.50.1820">
    <property type="entry name" value="alpha/beta hydrolase"/>
    <property type="match status" value="1"/>
</dbReference>
<organism evidence="3 4">
    <name type="scientific">Cellulomonas fimi</name>
    <dbReference type="NCBI Taxonomy" id="1708"/>
    <lineage>
        <taxon>Bacteria</taxon>
        <taxon>Bacillati</taxon>
        <taxon>Actinomycetota</taxon>
        <taxon>Actinomycetes</taxon>
        <taxon>Micrococcales</taxon>
        <taxon>Cellulomonadaceae</taxon>
        <taxon>Cellulomonas</taxon>
    </lineage>
</organism>
<dbReference type="EMBL" id="JABCJJ010000006">
    <property type="protein sequence ID" value="NMR19667.1"/>
    <property type="molecule type" value="Genomic_DNA"/>
</dbReference>
<feature type="region of interest" description="Disordered" evidence="1">
    <location>
        <begin position="1"/>
        <end position="26"/>
    </location>
</feature>
<gene>
    <name evidence="3" type="ORF">HIR71_05415</name>
</gene>
<evidence type="ECO:0000256" key="1">
    <source>
        <dbReference type="SAM" id="MobiDB-lite"/>
    </source>
</evidence>
<keyword evidence="3" id="KW-0378">Hydrolase</keyword>
<dbReference type="GO" id="GO:0016787">
    <property type="term" value="F:hydrolase activity"/>
    <property type="evidence" value="ECO:0007669"/>
    <property type="project" value="UniProtKB-KW"/>
</dbReference>
<dbReference type="InterPro" id="IPR029058">
    <property type="entry name" value="AB_hydrolase_fold"/>
</dbReference>
<accession>A0A7Y0QHY8</accession>
<dbReference type="SUPFAM" id="SSF53474">
    <property type="entry name" value="alpha/beta-Hydrolases"/>
    <property type="match status" value="1"/>
</dbReference>
<dbReference type="Proteomes" id="UP000562124">
    <property type="component" value="Unassembled WGS sequence"/>
</dbReference>
<dbReference type="PANTHER" id="PTHR11614">
    <property type="entry name" value="PHOSPHOLIPASE-RELATED"/>
    <property type="match status" value="1"/>
</dbReference>
<evidence type="ECO:0000259" key="2">
    <source>
        <dbReference type="Pfam" id="PF12146"/>
    </source>
</evidence>
<dbReference type="AlphaFoldDB" id="A0A7Y0QHY8"/>
<name>A0A7Y0QHY8_CELFI</name>
<proteinExistence type="predicted"/>